<dbReference type="SMART" id="SM00367">
    <property type="entry name" value="LRR_CC"/>
    <property type="match status" value="5"/>
</dbReference>
<comment type="subcellular location">
    <subcellularLocation>
        <location evidence="1">Cytoplasm</location>
    </subcellularLocation>
</comment>
<keyword evidence="4" id="KW-0677">Repeat</keyword>
<dbReference type="Gene3D" id="3.40.50.300">
    <property type="entry name" value="P-loop containing nucleotide triphosphate hydrolases"/>
    <property type="match status" value="1"/>
</dbReference>
<evidence type="ECO:0000256" key="1">
    <source>
        <dbReference type="ARBA" id="ARBA00004496"/>
    </source>
</evidence>
<dbReference type="SMART" id="SM01288">
    <property type="entry name" value="FISNA"/>
    <property type="match status" value="1"/>
</dbReference>
<evidence type="ECO:0000256" key="5">
    <source>
        <dbReference type="ARBA" id="ARBA00022741"/>
    </source>
</evidence>
<dbReference type="FunFam" id="3.40.50.300:FF:001524">
    <property type="entry name" value="Si:dkey-126g1.7"/>
    <property type="match status" value="1"/>
</dbReference>
<feature type="domain" description="NACHT" evidence="7">
    <location>
        <begin position="114"/>
        <end position="248"/>
    </location>
</feature>
<dbReference type="InterPro" id="IPR001611">
    <property type="entry name" value="Leu-rich_rpt"/>
</dbReference>
<dbReference type="Pfam" id="PF17779">
    <property type="entry name" value="WHD_NOD2"/>
    <property type="match status" value="1"/>
</dbReference>
<dbReference type="AlphaFoldDB" id="A0A437DJ28"/>
<evidence type="ECO:0000259" key="7">
    <source>
        <dbReference type="PROSITE" id="PS50837"/>
    </source>
</evidence>
<reference evidence="8 9" key="2">
    <citation type="submission" date="2019-01" db="EMBL/GenBank/DDBJ databases">
        <title>A chromosome length genome reference of the Java medaka (oryzias javanicus).</title>
        <authorList>
            <person name="Herpin A."/>
            <person name="Takehana Y."/>
            <person name="Naruse K."/>
            <person name="Ansai S."/>
            <person name="Kawaguchi M."/>
        </authorList>
    </citation>
    <scope>NUCLEOTIDE SEQUENCE [LARGE SCALE GENOMIC DNA]</scope>
    <source>
        <strain evidence="8">RS831</strain>
        <tissue evidence="8">Whole body</tissue>
    </source>
</reference>
<dbReference type="InterPro" id="IPR006553">
    <property type="entry name" value="Leu-rich_rpt_Cys-con_subtyp"/>
</dbReference>
<dbReference type="InterPro" id="IPR041267">
    <property type="entry name" value="NLRP_HD2"/>
</dbReference>
<evidence type="ECO:0000256" key="6">
    <source>
        <dbReference type="ARBA" id="ARBA00022840"/>
    </source>
</evidence>
<dbReference type="InterPro" id="IPR041075">
    <property type="entry name" value="NOD1/2_WH"/>
</dbReference>
<dbReference type="InterPro" id="IPR051261">
    <property type="entry name" value="NLR"/>
</dbReference>
<reference evidence="8 9" key="1">
    <citation type="submission" date="2018-11" db="EMBL/GenBank/DDBJ databases">
        <authorList>
            <person name="Lopez-Roques C."/>
            <person name="Donnadieu C."/>
            <person name="Bouchez O."/>
            <person name="Klopp C."/>
            <person name="Cabau C."/>
            <person name="Zahm M."/>
        </authorList>
    </citation>
    <scope>NUCLEOTIDE SEQUENCE [LARGE SCALE GENOMIC DNA]</scope>
    <source>
        <strain evidence="8">RS831</strain>
        <tissue evidence="8">Whole body</tissue>
    </source>
</reference>
<gene>
    <name evidence="8" type="ORF">OJAV_G00013380</name>
</gene>
<dbReference type="PROSITE" id="PS51450">
    <property type="entry name" value="LRR"/>
    <property type="match status" value="3"/>
</dbReference>
<keyword evidence="5" id="KW-0547">Nucleotide-binding</keyword>
<dbReference type="GO" id="GO:0005524">
    <property type="term" value="F:ATP binding"/>
    <property type="evidence" value="ECO:0007669"/>
    <property type="project" value="UniProtKB-KW"/>
</dbReference>
<dbReference type="InterPro" id="IPR027417">
    <property type="entry name" value="P-loop_NTPase"/>
</dbReference>
<dbReference type="GO" id="GO:0005737">
    <property type="term" value="C:cytoplasm"/>
    <property type="evidence" value="ECO:0007669"/>
    <property type="project" value="UniProtKB-SubCell"/>
</dbReference>
<proteinExistence type="predicted"/>
<organism evidence="8 9">
    <name type="scientific">Oryzias javanicus</name>
    <name type="common">Javanese ricefish</name>
    <name type="synonym">Aplocheilus javanicus</name>
    <dbReference type="NCBI Taxonomy" id="123683"/>
    <lineage>
        <taxon>Eukaryota</taxon>
        <taxon>Metazoa</taxon>
        <taxon>Chordata</taxon>
        <taxon>Craniata</taxon>
        <taxon>Vertebrata</taxon>
        <taxon>Euteleostomi</taxon>
        <taxon>Actinopterygii</taxon>
        <taxon>Neopterygii</taxon>
        <taxon>Teleostei</taxon>
        <taxon>Neoteleostei</taxon>
        <taxon>Acanthomorphata</taxon>
        <taxon>Ovalentaria</taxon>
        <taxon>Atherinomorphae</taxon>
        <taxon>Beloniformes</taxon>
        <taxon>Adrianichthyidae</taxon>
        <taxon>Oryziinae</taxon>
        <taxon>Oryzias</taxon>
    </lineage>
</organism>
<dbReference type="PANTHER" id="PTHR24106">
    <property type="entry name" value="NACHT, LRR AND CARD DOMAINS-CONTAINING"/>
    <property type="match status" value="1"/>
</dbReference>
<dbReference type="InterPro" id="IPR029495">
    <property type="entry name" value="NACHT-assoc"/>
</dbReference>
<evidence type="ECO:0000256" key="3">
    <source>
        <dbReference type="ARBA" id="ARBA00022614"/>
    </source>
</evidence>
<dbReference type="OrthoDB" id="120976at2759"/>
<evidence type="ECO:0000313" key="8">
    <source>
        <dbReference type="EMBL" id="RVE75099.1"/>
    </source>
</evidence>
<keyword evidence="2" id="KW-0963">Cytoplasm</keyword>
<dbReference type="PROSITE" id="PS50837">
    <property type="entry name" value="NACHT"/>
    <property type="match status" value="1"/>
</dbReference>
<accession>A0A437DJ28</accession>
<keyword evidence="3" id="KW-0433">Leucine-rich repeat</keyword>
<name>A0A437DJ28_ORYJA</name>
<evidence type="ECO:0000313" key="9">
    <source>
        <dbReference type="Proteomes" id="UP000283210"/>
    </source>
</evidence>
<sequence length="1031" mass="116496">MKITVNFLRRMKQEELADRLQSRSAAAVCRHKVQSGLKKKFQCVFEGMSKAGNSTLLNEIYTELYITEGGTGELNEEHEVRQIEAASRKADRAETSIRQEELFQLPAGRQEPIRTVMTKGVAGIGKTVLTQKFTLDWAEGKANQNIHFTFPFTFRELNVLKEEKFSLVELVHHFFPETKEAGICSFEDFQVVFIFDGLDERRLPLDFHKTRILNDPRKSSSVGDLLTNLIRGNLLPSARLWITTRPAAANQIPAECVDMVTEVRGFNDPQKEEYFRKRFRDEEQASRIISHIKRSRSLHIMCHIPVFCWITATVLEDLLKSREGGELPKILTEMYIHFLVVQAKVRKVKYEGGAETDPHWSSENRKMMESLGKLAFEQLQKGNMIFYESDLTECGIDIRAASVYSGVFTQIFREERGLYQDKVFCFIHLSVQEFLAALHVHLTFINSGLNLMENKKRSKIFKSKQCGQVQFYQSAVNTALQSPNGHLDLFLRFLLGLSLQTNQNLLQGLLTQTGSSSQTNQKTVQFIKEKISEDLSAEKSINLFHCLNELNDGSLVEEIQQFLRSGRLSTEKLSPAQWSALVFILLSSEDLAEFDLQKYSGSEEALLKLLPVIKASNKALLSDCNLSERSCAALSSVLSSQSSRLKDLDLSLNKLQDSGVKLLSAGLESPHCKLETLRLKDCSLSEISFEVLGSALKNHPSRLTELDLSKNKIQDSGFLHLCGFLESPDCRLQNLRLEDCSLSEISFEALVSALKNNPSRLTELDLSRNKNLQDSGFLLLCGFLESPDCRLQTLRLEDCSLSEISCEVLGSALMNNPSRLTKLDLSWNKNLQDSGFLHVCGFLESPDCRLQILRLEYCSLSNNSCEVLGSVLKNNPSRLTELDLSRNNIQDSGFFHLCGFLESPDCRLQTLRLRNCSLSEISCKVLGSVLKNNPSRLTQLDLSRNNIQDSGFLHVCGFLESPDCRLQILRLEDCSLSDIICAALVSALKRNPSNLTELDLSRNNLQSSDVQQLQDLVKSPNFKLQTLRWML</sequence>
<dbReference type="Pfam" id="PF14484">
    <property type="entry name" value="FISNA"/>
    <property type="match status" value="1"/>
</dbReference>
<dbReference type="InterPro" id="IPR032675">
    <property type="entry name" value="LRR_dom_sf"/>
</dbReference>
<dbReference type="Gene3D" id="3.80.10.10">
    <property type="entry name" value="Ribonuclease Inhibitor"/>
    <property type="match status" value="3"/>
</dbReference>
<protein>
    <recommendedName>
        <fullName evidence="7">NACHT domain-containing protein</fullName>
    </recommendedName>
</protein>
<dbReference type="FunFam" id="3.80.10.10:FF:001632">
    <property type="entry name" value="Uncharacterized protein"/>
    <property type="match status" value="1"/>
</dbReference>
<dbReference type="SUPFAM" id="SSF52047">
    <property type="entry name" value="RNI-like"/>
    <property type="match status" value="2"/>
</dbReference>
<dbReference type="Pfam" id="PF05729">
    <property type="entry name" value="NACHT"/>
    <property type="match status" value="1"/>
</dbReference>
<evidence type="ECO:0000256" key="4">
    <source>
        <dbReference type="ARBA" id="ARBA00022737"/>
    </source>
</evidence>
<dbReference type="SMART" id="SM00368">
    <property type="entry name" value="LRR_RI"/>
    <property type="match status" value="13"/>
</dbReference>
<keyword evidence="9" id="KW-1185">Reference proteome</keyword>
<evidence type="ECO:0000256" key="2">
    <source>
        <dbReference type="ARBA" id="ARBA00022490"/>
    </source>
</evidence>
<dbReference type="EMBL" id="CM012438">
    <property type="protein sequence ID" value="RVE75099.1"/>
    <property type="molecule type" value="Genomic_DNA"/>
</dbReference>
<dbReference type="Proteomes" id="UP000283210">
    <property type="component" value="Chromosome 2"/>
</dbReference>
<keyword evidence="6" id="KW-0067">ATP-binding</keyword>
<dbReference type="Pfam" id="PF13516">
    <property type="entry name" value="LRR_6"/>
    <property type="match status" value="7"/>
</dbReference>
<dbReference type="InterPro" id="IPR007111">
    <property type="entry name" value="NACHT_NTPase"/>
</dbReference>
<dbReference type="Pfam" id="PF17776">
    <property type="entry name" value="NLRC4_HD2"/>
    <property type="match status" value="1"/>
</dbReference>